<keyword evidence="1" id="KW-0245">EGF-like domain</keyword>
<evidence type="ECO:0000256" key="8">
    <source>
        <dbReference type="PROSITE-ProRule" id="PRU00059"/>
    </source>
</evidence>
<evidence type="ECO:0000256" key="1">
    <source>
        <dbReference type="ARBA" id="ARBA00022536"/>
    </source>
</evidence>
<dbReference type="InterPro" id="IPR000859">
    <property type="entry name" value="CUB_dom"/>
</dbReference>
<comment type="caution">
    <text evidence="15">The sequence shown here is derived from an EMBL/GenBank/DDBJ whole genome shotgun (WGS) entry which is preliminary data.</text>
</comment>
<evidence type="ECO:0000256" key="6">
    <source>
        <dbReference type="ARBA" id="ARBA00023049"/>
    </source>
</evidence>
<sequence length="492" mass="53569">MRILLVSILLAVTAAKPRQVSPLDQWVTEAPGGKPEGQWITGAPAPGRKPGLQWASDELASDSRKPEIPVDDNFEYRNPSITDDGRELFESDMVLTAEQRDGRQAATNLWTSPVSFAISSSSSADRTAILAGIQHWRDHTCIEFNEVAEGSSVPHINVIKSTGCWSHVGQITYSGSQDLSIGSGCTSLGTVVHEFGHAMGLSHQQSRNDRDNYVTILFENIQDGKAYNFNKKSTPNNYSVPYDLSSVMHYGSTYFTKNGQDTIRVNNFLQGGLIGRRGGLSHRDKQIANAMYNCAGSCSSPPTCQNGGFVGKTCTCVCPPNTSGANCETLNGSYYPGVDCGNIDMTQPGTITTPNYPNNFPKNVVCWWVINAPAGQQVKVTVTDMKMLYRSNGNCYWDFLAMRYSGNDFVNDQKACNEELKGQSFTSTGNRFIIQFHSGNYGWYRGFSANVEFLGTPATTAATTTATTPTTSGPTVPARNCAGTRRAPLQRV</sequence>
<evidence type="ECO:0000256" key="7">
    <source>
        <dbReference type="ARBA" id="ARBA00023157"/>
    </source>
</evidence>
<dbReference type="SMART" id="SM00042">
    <property type="entry name" value="CUB"/>
    <property type="match status" value="1"/>
</dbReference>
<keyword evidence="16" id="KW-1185">Reference proteome</keyword>
<dbReference type="PROSITE" id="PS01180">
    <property type="entry name" value="CUB"/>
    <property type="match status" value="1"/>
</dbReference>
<dbReference type="InterPro" id="IPR006026">
    <property type="entry name" value="Peptidase_Metallo"/>
</dbReference>
<dbReference type="GO" id="GO:0006508">
    <property type="term" value="P:proteolysis"/>
    <property type="evidence" value="ECO:0007669"/>
    <property type="project" value="UniProtKB-KW"/>
</dbReference>
<dbReference type="CDD" id="cd04280">
    <property type="entry name" value="ZnMc_astacin_like"/>
    <property type="match status" value="1"/>
</dbReference>
<dbReference type="GO" id="GO:0008270">
    <property type="term" value="F:zinc ion binding"/>
    <property type="evidence" value="ECO:0007669"/>
    <property type="project" value="UniProtKB-UniRule"/>
</dbReference>
<feature type="chain" id="PRO_5025672346" description="Metalloendopeptidase" evidence="12">
    <location>
        <begin position="16"/>
        <end position="492"/>
    </location>
</feature>
<dbReference type="InterPro" id="IPR001506">
    <property type="entry name" value="Peptidase_M12A"/>
</dbReference>
<dbReference type="OrthoDB" id="10017459at2759"/>
<feature type="active site" evidence="9">
    <location>
        <position position="194"/>
    </location>
</feature>
<keyword evidence="5 9" id="KW-0862">Zinc</keyword>
<accession>A0A6A4X115</accession>
<evidence type="ECO:0000256" key="12">
    <source>
        <dbReference type="SAM" id="SignalP"/>
    </source>
</evidence>
<dbReference type="InterPro" id="IPR024079">
    <property type="entry name" value="MetalloPept_cat_dom_sf"/>
</dbReference>
<feature type="binding site" evidence="9">
    <location>
        <position position="197"/>
    </location>
    <ligand>
        <name>Zn(2+)</name>
        <dbReference type="ChEBI" id="CHEBI:29105"/>
        <note>catalytic</note>
    </ligand>
</feature>
<feature type="region of interest" description="Disordered" evidence="11">
    <location>
        <begin position="30"/>
        <end position="71"/>
    </location>
</feature>
<name>A0A6A4X115_AMPAM</name>
<organism evidence="15 16">
    <name type="scientific">Amphibalanus amphitrite</name>
    <name type="common">Striped barnacle</name>
    <name type="synonym">Balanus amphitrite</name>
    <dbReference type="NCBI Taxonomy" id="1232801"/>
    <lineage>
        <taxon>Eukaryota</taxon>
        <taxon>Metazoa</taxon>
        <taxon>Ecdysozoa</taxon>
        <taxon>Arthropoda</taxon>
        <taxon>Crustacea</taxon>
        <taxon>Multicrustacea</taxon>
        <taxon>Cirripedia</taxon>
        <taxon>Thoracica</taxon>
        <taxon>Thoracicalcarea</taxon>
        <taxon>Balanomorpha</taxon>
        <taxon>Balanoidea</taxon>
        <taxon>Balanidae</taxon>
        <taxon>Amphibalaninae</taxon>
        <taxon>Amphibalanus</taxon>
    </lineage>
</organism>
<dbReference type="EMBL" id="VIIS01000516">
    <property type="protein sequence ID" value="KAF0308051.1"/>
    <property type="molecule type" value="Genomic_DNA"/>
</dbReference>
<dbReference type="InterPro" id="IPR000742">
    <property type="entry name" value="EGF"/>
</dbReference>
<dbReference type="Proteomes" id="UP000440578">
    <property type="component" value="Unassembled WGS sequence"/>
</dbReference>
<feature type="binding site" evidence="9">
    <location>
        <position position="193"/>
    </location>
    <ligand>
        <name>Zn(2+)</name>
        <dbReference type="ChEBI" id="CHEBI:29105"/>
        <note>catalytic</note>
    </ligand>
</feature>
<evidence type="ECO:0000256" key="2">
    <source>
        <dbReference type="ARBA" id="ARBA00022670"/>
    </source>
</evidence>
<keyword evidence="7" id="KW-1015">Disulfide bond</keyword>
<feature type="domain" description="CUB" evidence="13">
    <location>
        <begin position="340"/>
        <end position="454"/>
    </location>
</feature>
<feature type="region of interest" description="Disordered" evidence="11">
    <location>
        <begin position="463"/>
        <end position="492"/>
    </location>
</feature>
<dbReference type="PANTHER" id="PTHR10127">
    <property type="entry name" value="DISCOIDIN, CUB, EGF, LAMININ , AND ZINC METALLOPROTEASE DOMAIN CONTAINING"/>
    <property type="match status" value="1"/>
</dbReference>
<evidence type="ECO:0000259" key="14">
    <source>
        <dbReference type="PROSITE" id="PS51864"/>
    </source>
</evidence>
<dbReference type="InterPro" id="IPR035914">
    <property type="entry name" value="Sperma_CUB_dom_sf"/>
</dbReference>
<dbReference type="AlphaFoldDB" id="A0A6A4X115"/>
<keyword evidence="4 9" id="KW-0378">Hydrolase</keyword>
<dbReference type="SMART" id="SM00235">
    <property type="entry name" value="ZnMc"/>
    <property type="match status" value="1"/>
</dbReference>
<dbReference type="Pfam" id="PF00431">
    <property type="entry name" value="CUB"/>
    <property type="match status" value="1"/>
</dbReference>
<protein>
    <recommendedName>
        <fullName evidence="10">Metalloendopeptidase</fullName>
        <ecNumber evidence="10">3.4.24.-</ecNumber>
    </recommendedName>
</protein>
<comment type="caution">
    <text evidence="8">Lacks conserved residue(s) required for the propagation of feature annotation.</text>
</comment>
<gene>
    <name evidence="15" type="primary">SPAN_5</name>
    <name evidence="15" type="ORF">FJT64_020697</name>
</gene>
<dbReference type="CDD" id="cd00041">
    <property type="entry name" value="CUB"/>
    <property type="match status" value="1"/>
</dbReference>
<dbReference type="Gene3D" id="3.40.390.10">
    <property type="entry name" value="Collagenase (Catalytic Domain)"/>
    <property type="match status" value="1"/>
</dbReference>
<evidence type="ECO:0000313" key="16">
    <source>
        <dbReference type="Proteomes" id="UP000440578"/>
    </source>
</evidence>
<evidence type="ECO:0000256" key="9">
    <source>
        <dbReference type="PROSITE-ProRule" id="PRU01211"/>
    </source>
</evidence>
<feature type="binding site" evidence="9">
    <location>
        <position position="203"/>
    </location>
    <ligand>
        <name>Zn(2+)</name>
        <dbReference type="ChEBI" id="CHEBI:29105"/>
        <note>catalytic</note>
    </ligand>
</feature>
<evidence type="ECO:0000313" key="15">
    <source>
        <dbReference type="EMBL" id="KAF0308051.1"/>
    </source>
</evidence>
<keyword evidence="3 9" id="KW-0479">Metal-binding</keyword>
<dbReference type="CDD" id="cd00054">
    <property type="entry name" value="EGF_CA"/>
    <property type="match status" value="1"/>
</dbReference>
<dbReference type="Pfam" id="PF01400">
    <property type="entry name" value="Astacin"/>
    <property type="match status" value="1"/>
</dbReference>
<evidence type="ECO:0000256" key="5">
    <source>
        <dbReference type="ARBA" id="ARBA00022833"/>
    </source>
</evidence>
<dbReference type="PRINTS" id="PR00480">
    <property type="entry name" value="ASTACIN"/>
</dbReference>
<keyword evidence="2 9" id="KW-0645">Protease</keyword>
<dbReference type="PROSITE" id="PS51864">
    <property type="entry name" value="ASTACIN"/>
    <property type="match status" value="1"/>
</dbReference>
<feature type="domain" description="Peptidase M12A" evidence="14">
    <location>
        <begin position="99"/>
        <end position="295"/>
    </location>
</feature>
<feature type="signal peptide" evidence="12">
    <location>
        <begin position="1"/>
        <end position="15"/>
    </location>
</feature>
<evidence type="ECO:0000256" key="11">
    <source>
        <dbReference type="SAM" id="MobiDB-lite"/>
    </source>
</evidence>
<feature type="compositionally biased region" description="Low complexity" evidence="11">
    <location>
        <begin position="463"/>
        <end position="478"/>
    </location>
</feature>
<dbReference type="GO" id="GO:0004222">
    <property type="term" value="F:metalloendopeptidase activity"/>
    <property type="evidence" value="ECO:0007669"/>
    <property type="project" value="UniProtKB-UniRule"/>
</dbReference>
<evidence type="ECO:0000256" key="3">
    <source>
        <dbReference type="ARBA" id="ARBA00022723"/>
    </source>
</evidence>
<keyword evidence="6 9" id="KW-0482">Metalloprotease</keyword>
<dbReference type="SUPFAM" id="SSF49854">
    <property type="entry name" value="Spermadhesin, CUB domain"/>
    <property type="match status" value="1"/>
</dbReference>
<keyword evidence="12" id="KW-0732">Signal</keyword>
<dbReference type="InterPro" id="IPR034035">
    <property type="entry name" value="Astacin-like_dom"/>
</dbReference>
<evidence type="ECO:0000259" key="13">
    <source>
        <dbReference type="PROSITE" id="PS01180"/>
    </source>
</evidence>
<comment type="cofactor">
    <cofactor evidence="9 10">
        <name>Zn(2+)</name>
        <dbReference type="ChEBI" id="CHEBI:29105"/>
    </cofactor>
    <text evidence="9 10">Binds 1 zinc ion per subunit.</text>
</comment>
<dbReference type="PANTHER" id="PTHR10127:SF780">
    <property type="entry name" value="METALLOENDOPEPTIDASE"/>
    <property type="match status" value="1"/>
</dbReference>
<proteinExistence type="predicted"/>
<dbReference type="Gene3D" id="2.60.120.290">
    <property type="entry name" value="Spermadhesin, CUB domain"/>
    <property type="match status" value="1"/>
</dbReference>
<dbReference type="PROSITE" id="PS00022">
    <property type="entry name" value="EGF_1"/>
    <property type="match status" value="1"/>
</dbReference>
<reference evidence="15 16" key="1">
    <citation type="submission" date="2019-07" db="EMBL/GenBank/DDBJ databases">
        <title>Draft genome assembly of a fouling barnacle, Amphibalanus amphitrite (Darwin, 1854): The first reference genome for Thecostraca.</title>
        <authorList>
            <person name="Kim W."/>
        </authorList>
    </citation>
    <scope>NUCLEOTIDE SEQUENCE [LARGE SCALE GENOMIC DNA]</scope>
    <source>
        <strain evidence="15">SNU_AA5</strain>
        <tissue evidence="15">Soma without cirri and trophi</tissue>
    </source>
</reference>
<dbReference type="EC" id="3.4.24.-" evidence="10"/>
<evidence type="ECO:0000256" key="10">
    <source>
        <dbReference type="RuleBase" id="RU361183"/>
    </source>
</evidence>
<dbReference type="SUPFAM" id="SSF55486">
    <property type="entry name" value="Metalloproteases ('zincins'), catalytic domain"/>
    <property type="match status" value="1"/>
</dbReference>
<evidence type="ECO:0000256" key="4">
    <source>
        <dbReference type="ARBA" id="ARBA00022801"/>
    </source>
</evidence>